<dbReference type="PANTHER" id="PTHR10869">
    <property type="entry name" value="PROLYL 4-HYDROXYLASE ALPHA SUBUNIT"/>
    <property type="match status" value="1"/>
</dbReference>
<dbReference type="EMBL" id="ML975163">
    <property type="protein sequence ID" value="KAF1811026.1"/>
    <property type="molecule type" value="Genomic_DNA"/>
</dbReference>
<keyword evidence="8" id="KW-1185">Reference proteome</keyword>
<dbReference type="GO" id="GO:0004656">
    <property type="term" value="F:procollagen-proline 4-dioxygenase activity"/>
    <property type="evidence" value="ECO:0007669"/>
    <property type="project" value="TreeGrafter"/>
</dbReference>
<dbReference type="GO" id="GO:0005506">
    <property type="term" value="F:iron ion binding"/>
    <property type="evidence" value="ECO:0007669"/>
    <property type="project" value="InterPro"/>
</dbReference>
<evidence type="ECO:0000256" key="1">
    <source>
        <dbReference type="ARBA" id="ARBA00001961"/>
    </source>
</evidence>
<dbReference type="GeneID" id="54416097"/>
<sequence>LPPDFLTSPPSQRTTLTPIHFPDTPLPGYAGCLAFTLDGVLSPDECAELVALAESHSRAGPGQWERAMVNAGSHEIMATDIRNCGRIIWDDREVVARVWDRCLVALEREKEWLERVVVVDGEKKGTAKPSGDRVLEYLDKGYKWSFSRLNERMRFLRYGKGEYFQAHQDGQYHTPDRSETSLLTLQLYLNDAETEVAAGREPLVGGATTFHSWDLLRHHDVVPKVGRVLIFQHQMLVHSGAEVKKGMKIAMRTDLMYRK</sequence>
<gene>
    <name evidence="7 9" type="ORF">P152DRAFT_371754</name>
</gene>
<evidence type="ECO:0000313" key="8">
    <source>
        <dbReference type="Proteomes" id="UP000504638"/>
    </source>
</evidence>
<dbReference type="GO" id="GO:0031418">
    <property type="term" value="F:L-ascorbic acid binding"/>
    <property type="evidence" value="ECO:0007669"/>
    <property type="project" value="InterPro"/>
</dbReference>
<dbReference type="SMART" id="SM00702">
    <property type="entry name" value="P4Hc"/>
    <property type="match status" value="1"/>
</dbReference>
<evidence type="ECO:0000313" key="7">
    <source>
        <dbReference type="EMBL" id="KAF1811026.1"/>
    </source>
</evidence>
<keyword evidence="2" id="KW-0479">Metal-binding</keyword>
<name>A0A6G1FZC4_9PEZI</name>
<evidence type="ECO:0000256" key="3">
    <source>
        <dbReference type="ARBA" id="ARBA00022964"/>
    </source>
</evidence>
<dbReference type="PANTHER" id="PTHR10869:SF241">
    <property type="entry name" value="FE2OG DIOXYGENASE DOMAIN-CONTAINING PROTEIN"/>
    <property type="match status" value="1"/>
</dbReference>
<protein>
    <recommendedName>
        <fullName evidence="6">Prolyl 4-hydroxylase alpha subunit domain-containing protein</fullName>
    </recommendedName>
</protein>
<feature type="domain" description="Prolyl 4-hydroxylase alpha subunit" evidence="6">
    <location>
        <begin position="32"/>
        <end position="256"/>
    </location>
</feature>
<evidence type="ECO:0000313" key="9">
    <source>
        <dbReference type="RefSeq" id="XP_033532657.1"/>
    </source>
</evidence>
<dbReference type="AlphaFoldDB" id="A0A6G1FZC4"/>
<evidence type="ECO:0000256" key="2">
    <source>
        <dbReference type="ARBA" id="ARBA00022723"/>
    </source>
</evidence>
<proteinExistence type="predicted"/>
<feature type="non-terminal residue" evidence="7">
    <location>
        <position position="1"/>
    </location>
</feature>
<keyword evidence="4" id="KW-0560">Oxidoreductase</keyword>
<reference evidence="7 9" key="1">
    <citation type="submission" date="2020-01" db="EMBL/GenBank/DDBJ databases">
        <authorList>
            <consortium name="DOE Joint Genome Institute"/>
            <person name="Haridas S."/>
            <person name="Albert R."/>
            <person name="Binder M."/>
            <person name="Bloem J."/>
            <person name="Labutti K."/>
            <person name="Salamov A."/>
            <person name="Andreopoulos B."/>
            <person name="Baker S.E."/>
            <person name="Barry K."/>
            <person name="Bills G."/>
            <person name="Bluhm B.H."/>
            <person name="Cannon C."/>
            <person name="Castanera R."/>
            <person name="Culley D.E."/>
            <person name="Daum C."/>
            <person name="Ezra D."/>
            <person name="Gonzalez J.B."/>
            <person name="Henrissat B."/>
            <person name="Kuo A."/>
            <person name="Liang C."/>
            <person name="Lipzen A."/>
            <person name="Lutzoni F."/>
            <person name="Magnuson J."/>
            <person name="Mondo S."/>
            <person name="Nolan M."/>
            <person name="Ohm R."/>
            <person name="Pangilinan J."/>
            <person name="Park H.-J."/>
            <person name="Ramirez L."/>
            <person name="Alfaro M."/>
            <person name="Sun H."/>
            <person name="Tritt A."/>
            <person name="Yoshinaga Y."/>
            <person name="Zwiers L.-H."/>
            <person name="Turgeon B.G."/>
            <person name="Goodwin S.B."/>
            <person name="Spatafora J.W."/>
            <person name="Crous P.W."/>
            <person name="Grigoriev I.V."/>
        </authorList>
    </citation>
    <scope>NUCLEOTIDE SEQUENCE</scope>
    <source>
        <strain evidence="7 9">CBS 781.70</strain>
    </source>
</reference>
<feature type="non-terminal residue" evidence="7">
    <location>
        <position position="259"/>
    </location>
</feature>
<dbReference type="GO" id="GO:0005783">
    <property type="term" value="C:endoplasmic reticulum"/>
    <property type="evidence" value="ECO:0007669"/>
    <property type="project" value="TreeGrafter"/>
</dbReference>
<comment type="cofactor">
    <cofactor evidence="1">
        <name>L-ascorbate</name>
        <dbReference type="ChEBI" id="CHEBI:38290"/>
    </cofactor>
</comment>
<dbReference type="InterPro" id="IPR006620">
    <property type="entry name" value="Pro_4_hyd_alph"/>
</dbReference>
<accession>A0A6G1FZC4</accession>
<keyword evidence="5" id="KW-0408">Iron</keyword>
<evidence type="ECO:0000259" key="6">
    <source>
        <dbReference type="SMART" id="SM00702"/>
    </source>
</evidence>
<reference evidence="9" key="3">
    <citation type="submission" date="2025-04" db="UniProtKB">
        <authorList>
            <consortium name="RefSeq"/>
        </authorList>
    </citation>
    <scope>IDENTIFICATION</scope>
    <source>
        <strain evidence="9">CBS 781.70</strain>
    </source>
</reference>
<dbReference type="InterPro" id="IPR044862">
    <property type="entry name" value="Pro_4_hyd_alph_FE2OG_OXY"/>
</dbReference>
<dbReference type="OrthoDB" id="69177at2759"/>
<organism evidence="7">
    <name type="scientific">Eremomyces bilateralis CBS 781.70</name>
    <dbReference type="NCBI Taxonomy" id="1392243"/>
    <lineage>
        <taxon>Eukaryota</taxon>
        <taxon>Fungi</taxon>
        <taxon>Dikarya</taxon>
        <taxon>Ascomycota</taxon>
        <taxon>Pezizomycotina</taxon>
        <taxon>Dothideomycetes</taxon>
        <taxon>Dothideomycetes incertae sedis</taxon>
        <taxon>Eremomycetales</taxon>
        <taxon>Eremomycetaceae</taxon>
        <taxon>Eremomyces</taxon>
    </lineage>
</organism>
<evidence type="ECO:0000256" key="4">
    <source>
        <dbReference type="ARBA" id="ARBA00023002"/>
    </source>
</evidence>
<dbReference type="RefSeq" id="XP_033532657.1">
    <property type="nucleotide sequence ID" value="XM_033675527.1"/>
</dbReference>
<dbReference type="SUPFAM" id="SSF51197">
    <property type="entry name" value="Clavaminate synthase-like"/>
    <property type="match status" value="1"/>
</dbReference>
<dbReference type="Proteomes" id="UP000504638">
    <property type="component" value="Unplaced"/>
</dbReference>
<dbReference type="Gene3D" id="2.60.120.620">
    <property type="entry name" value="q2cbj1_9rhob like domain"/>
    <property type="match status" value="1"/>
</dbReference>
<keyword evidence="3" id="KW-0223">Dioxygenase</keyword>
<dbReference type="Pfam" id="PF13640">
    <property type="entry name" value="2OG-FeII_Oxy_3"/>
    <property type="match status" value="1"/>
</dbReference>
<evidence type="ECO:0000256" key="5">
    <source>
        <dbReference type="ARBA" id="ARBA00023004"/>
    </source>
</evidence>
<dbReference type="InterPro" id="IPR045054">
    <property type="entry name" value="P4HA-like"/>
</dbReference>
<reference evidence="9" key="2">
    <citation type="submission" date="2020-04" db="EMBL/GenBank/DDBJ databases">
        <authorList>
            <consortium name="NCBI Genome Project"/>
        </authorList>
    </citation>
    <scope>NUCLEOTIDE SEQUENCE</scope>
    <source>
        <strain evidence="9">CBS 781.70</strain>
    </source>
</reference>